<protein>
    <submittedName>
        <fullName evidence="1">Uncharacterized protein</fullName>
    </submittedName>
</protein>
<organism evidence="1 2">
    <name type="scientific">Agromyces fucosus</name>
    <dbReference type="NCBI Taxonomy" id="41985"/>
    <lineage>
        <taxon>Bacteria</taxon>
        <taxon>Bacillati</taxon>
        <taxon>Actinomycetota</taxon>
        <taxon>Actinomycetes</taxon>
        <taxon>Micrococcales</taxon>
        <taxon>Microbacteriaceae</taxon>
        <taxon>Agromyces</taxon>
    </lineage>
</organism>
<dbReference type="AlphaFoldDB" id="A0A4Q2JFW0"/>
<dbReference type="EMBL" id="SDPO01000004">
    <property type="protein sequence ID" value="RXZ46482.1"/>
    <property type="molecule type" value="Genomic_DNA"/>
</dbReference>
<reference evidence="1 2" key="1">
    <citation type="submission" date="2019-01" db="EMBL/GenBank/DDBJ databases">
        <authorList>
            <person name="Li J."/>
        </authorList>
    </citation>
    <scope>NUCLEOTIDE SEQUENCE [LARGE SCALE GENOMIC DNA]</scope>
    <source>
        <strain evidence="1 2">CCUG 35506</strain>
    </source>
</reference>
<comment type="caution">
    <text evidence="1">The sequence shown here is derived from an EMBL/GenBank/DDBJ whole genome shotgun (WGS) entry which is preliminary data.</text>
</comment>
<gene>
    <name evidence="1" type="ORF">ESP57_16415</name>
</gene>
<sequence length="93" mass="9302">MTAASGSATGVGVGVGVGVGAVLAGGTGLCVGVGGGPKHPLNAAVMTTAMAERPHPIGDRSRVVGSESFTRSPLRGWRAVLGPEGWRSRHRSR</sequence>
<dbReference type="Proteomes" id="UP000292935">
    <property type="component" value="Unassembled WGS sequence"/>
</dbReference>
<evidence type="ECO:0000313" key="2">
    <source>
        <dbReference type="Proteomes" id="UP000292935"/>
    </source>
</evidence>
<keyword evidence="2" id="KW-1185">Reference proteome</keyword>
<proteinExistence type="predicted"/>
<accession>A0A4Q2JFW0</accession>
<evidence type="ECO:0000313" key="1">
    <source>
        <dbReference type="EMBL" id="RXZ46482.1"/>
    </source>
</evidence>
<name>A0A4Q2JFW0_9MICO</name>